<dbReference type="Proteomes" id="UP000006365">
    <property type="component" value="Chromosome"/>
</dbReference>
<dbReference type="AlphaFoldDB" id="A0A7U3YK45"/>
<feature type="compositionally biased region" description="Polar residues" evidence="1">
    <location>
        <begin position="1015"/>
        <end position="1026"/>
    </location>
</feature>
<sequence>MYLLVGVLAVLMWCSPSVAGVLYSEKELWAAGELWTETRLQWQGEQAAHQRRLTEIEQLAVPEARKGALRRIELQRHHDRSLILAAKRDQVQNVLVNEANARVRGGKEAASGQLVDTAGTKFGEAGHRGMAGDRDMGGGERTVHKVKEVLKEMGIDQAATVKESAGTLEIGDDFELTINKDGARPRAGSEFHRIKAEVDARNPETYVSESMKSRSADGKIDRKQAGTDYVEIQDHRKKATAGLKTDGAGLKKSPEKAQKLAKGTVKTLEMANLDEETVNRILQQHGIEENPAAFRERLRGIKEGTIQVGSATDAEQLRRASEDIFNAAEEKALNTAKQEIVALREKAAALPANDPKRTAIEEEIVDSVTKMQATRAANEAVSGGKGSATTAKTGSKKNASGTGSAEAELAALDDLRGVSGRGKAVKAFGALMNIVDIGQTCQTIEDYVEGKIPLKEAATKVVDQYVTGGAIGTVEHASQSKADYSAAKSAIEQANRENMAAYLNAWEIALRKAGLAPAEARQYVASAMLAGNLEKLEDKAAALAAAGKTIKPPQLVVNTFTADDTLGERAQAVGEGIVRGAYESGKYLVTAPSRTVEAWAEGELKEADLDAYAKGRETESRVEMFRKLLNAGIDSQKALAALNEWEEGETGPLKELFQQARARQQEAVPTKEELAAVEEANKRIAAEEQRRVELWNRYAALVAYLRFAPLTLQVDPSPVAIKGEGQRSLVRLALVGPGKSSMGTVAAEIEQILAQLTGQASKVRLSYRFSCKGRQGATPHEWLTASPGAAGLYPVTATLVADIRGDVPGAAVATLSRGFERSETAPVEVEVSATAAPLTGEVWEIMKTTPNLVIDTPLQSFKATVSPAAEITFPVKYTLNDYLVEGKGSLRFSADGKMIEQLSIDTRSTDPRSGQEIQKDELRVGPFKLYAADKETPTYRAHLYYTLDREGRDTFGTHRYGIHDRGKFQWMPAQKLDRDATYTKTYIHFYMTEEAIQTKEQAAKQARDEKKKQQESVQQAAASGTSWAGPFGAEEGFDGSIKLDISLKDKVVSGSFRGEHKDGEKRKHVLSGEFQGVIDPESGEITAMMQTSSLWTFRLDKGKWYPATLAPESLAKETRLVGTLVQNRVSGNLLLDGRKGFVWSAVPVTEGGKQ</sequence>
<dbReference type="KEGG" id="dpr:Despr_0684"/>
<evidence type="ECO:0000313" key="2">
    <source>
        <dbReference type="EMBL" id="ADW16860.1"/>
    </source>
</evidence>
<dbReference type="RefSeq" id="WP_015723405.1">
    <property type="nucleotide sequence ID" value="NC_014972.1"/>
</dbReference>
<feature type="compositionally biased region" description="Basic and acidic residues" evidence="1">
    <location>
        <begin position="1001"/>
        <end position="1014"/>
    </location>
</feature>
<organism evidence="2 3">
    <name type="scientific">Desulfobulbus propionicus (strain ATCC 33891 / DSM 2032 / VKM B-1956 / 1pr3)</name>
    <dbReference type="NCBI Taxonomy" id="577650"/>
    <lineage>
        <taxon>Bacteria</taxon>
        <taxon>Pseudomonadati</taxon>
        <taxon>Thermodesulfobacteriota</taxon>
        <taxon>Desulfobulbia</taxon>
        <taxon>Desulfobulbales</taxon>
        <taxon>Desulfobulbaceae</taxon>
        <taxon>Desulfobulbus</taxon>
    </lineage>
</organism>
<feature type="compositionally biased region" description="Low complexity" evidence="1">
    <location>
        <begin position="387"/>
        <end position="404"/>
    </location>
</feature>
<feature type="region of interest" description="Disordered" evidence="1">
    <location>
        <begin position="120"/>
        <end position="139"/>
    </location>
</feature>
<feature type="region of interest" description="Disordered" evidence="1">
    <location>
        <begin position="376"/>
        <end position="404"/>
    </location>
</feature>
<keyword evidence="3" id="KW-1185">Reference proteome</keyword>
<reference evidence="2 3" key="1">
    <citation type="journal article" date="2011" name="Stand. Genomic Sci.">
        <title>Complete genome sequence of Desulfobulbus propionicus type strain (1pr3).</title>
        <authorList>
            <person name="Pagani I."/>
            <person name="Lapidus A."/>
            <person name="Nolan M."/>
            <person name="Lucas S."/>
            <person name="Hammon N."/>
            <person name="Deshpande S."/>
            <person name="Cheng J.F."/>
            <person name="Chertkov O."/>
            <person name="Davenport K."/>
            <person name="Tapia R."/>
            <person name="Han C."/>
            <person name="Goodwin L."/>
            <person name="Pitluck S."/>
            <person name="Liolios K."/>
            <person name="Mavromatis K."/>
            <person name="Ivanova N."/>
            <person name="Mikhailova N."/>
            <person name="Pati A."/>
            <person name="Chen A."/>
            <person name="Palaniappan K."/>
            <person name="Land M."/>
            <person name="Hauser L."/>
            <person name="Chang Y.J."/>
            <person name="Jeffries C.D."/>
            <person name="Detter J.C."/>
            <person name="Brambilla E."/>
            <person name="Kannan K.P."/>
            <person name="Djao O.D."/>
            <person name="Rohde M."/>
            <person name="Pukall R."/>
            <person name="Spring S."/>
            <person name="Goker M."/>
            <person name="Sikorski J."/>
            <person name="Woyke T."/>
            <person name="Bristow J."/>
            <person name="Eisen J.A."/>
            <person name="Markowitz V."/>
            <person name="Hugenholtz P."/>
            <person name="Kyrpides N.C."/>
            <person name="Klenk H.P."/>
        </authorList>
    </citation>
    <scope>NUCLEOTIDE SEQUENCE [LARGE SCALE GENOMIC DNA]</scope>
    <source>
        <strain evidence="3">ATCC 33891 / DSM 2032 / 1pr3</strain>
    </source>
</reference>
<proteinExistence type="predicted"/>
<evidence type="ECO:0000256" key="1">
    <source>
        <dbReference type="SAM" id="MobiDB-lite"/>
    </source>
</evidence>
<name>A0A7U3YK45_DESPD</name>
<evidence type="ECO:0000313" key="3">
    <source>
        <dbReference type="Proteomes" id="UP000006365"/>
    </source>
</evidence>
<protein>
    <submittedName>
        <fullName evidence="2">Uncharacterized protein</fullName>
    </submittedName>
</protein>
<dbReference type="EMBL" id="CP002364">
    <property type="protein sequence ID" value="ADW16860.1"/>
    <property type="molecule type" value="Genomic_DNA"/>
</dbReference>
<gene>
    <name evidence="2" type="ordered locus">Despr_0684</name>
</gene>
<feature type="region of interest" description="Disordered" evidence="1">
    <location>
        <begin position="1001"/>
        <end position="1031"/>
    </location>
</feature>
<feature type="compositionally biased region" description="Basic and acidic residues" evidence="1">
    <location>
        <begin position="124"/>
        <end position="139"/>
    </location>
</feature>
<accession>A0A7U3YK45</accession>